<reference evidence="12" key="1">
    <citation type="submission" date="2017-02" db="UniProtKB">
        <authorList>
            <consortium name="WormBaseParasite"/>
        </authorList>
    </citation>
    <scope>IDENTIFICATION</scope>
</reference>
<evidence type="ECO:0000313" key="12">
    <source>
        <dbReference type="WBParaSite" id="BPAG_0001448201-mRNA-1"/>
    </source>
</evidence>
<dbReference type="PROSITE" id="PS00927">
    <property type="entry name" value="TREHALASE_1"/>
    <property type="match status" value="1"/>
</dbReference>
<dbReference type="PANTHER" id="PTHR23403">
    <property type="entry name" value="TREHALASE"/>
    <property type="match status" value="1"/>
</dbReference>
<evidence type="ECO:0000313" key="10">
    <source>
        <dbReference type="EMBL" id="VDN95595.1"/>
    </source>
</evidence>
<dbReference type="AlphaFoldDB" id="A0A0N4TZL2"/>
<dbReference type="Gene3D" id="1.50.10.10">
    <property type="match status" value="2"/>
</dbReference>
<name>A0A0N4TZL2_BRUPA</name>
<gene>
    <name evidence="10" type="ORF">BPAG_LOCUS14410</name>
</gene>
<dbReference type="GO" id="GO:0005993">
    <property type="term" value="P:trehalose catabolic process"/>
    <property type="evidence" value="ECO:0007669"/>
    <property type="project" value="TreeGrafter"/>
</dbReference>
<organism evidence="12">
    <name type="scientific">Brugia pahangi</name>
    <name type="common">Filarial nematode worm</name>
    <dbReference type="NCBI Taxonomy" id="6280"/>
    <lineage>
        <taxon>Eukaryota</taxon>
        <taxon>Metazoa</taxon>
        <taxon>Ecdysozoa</taxon>
        <taxon>Nematoda</taxon>
        <taxon>Chromadorea</taxon>
        <taxon>Rhabditida</taxon>
        <taxon>Spirurina</taxon>
        <taxon>Spiruromorpha</taxon>
        <taxon>Filarioidea</taxon>
        <taxon>Onchocercidae</taxon>
        <taxon>Brugia</taxon>
    </lineage>
</organism>
<evidence type="ECO:0000256" key="9">
    <source>
        <dbReference type="SAM" id="SignalP"/>
    </source>
</evidence>
<keyword evidence="8" id="KW-1133">Transmembrane helix</keyword>
<evidence type="ECO:0000256" key="2">
    <source>
        <dbReference type="ARBA" id="ARBA00005615"/>
    </source>
</evidence>
<keyword evidence="5 7" id="KW-0378">Hydrolase</keyword>
<keyword evidence="8" id="KW-0472">Membrane</keyword>
<keyword evidence="8" id="KW-0812">Transmembrane</keyword>
<protein>
    <recommendedName>
        <fullName evidence="4 7">Trehalase</fullName>
        <ecNumber evidence="3 7">3.2.1.28</ecNumber>
    </recommendedName>
    <alternativeName>
        <fullName evidence="7">Alpha-trehalose glucohydrolase</fullName>
    </alternativeName>
</protein>
<dbReference type="GO" id="GO:0004555">
    <property type="term" value="F:alpha,alpha-trehalase activity"/>
    <property type="evidence" value="ECO:0007669"/>
    <property type="project" value="UniProtKB-EC"/>
</dbReference>
<evidence type="ECO:0000256" key="3">
    <source>
        <dbReference type="ARBA" id="ARBA00012757"/>
    </source>
</evidence>
<dbReference type="InterPro" id="IPR012341">
    <property type="entry name" value="6hp_glycosidase-like_sf"/>
</dbReference>
<accession>A0A0N4TZL2</accession>
<comment type="similarity">
    <text evidence="2 7">Belongs to the glycosyl hydrolase 37 family.</text>
</comment>
<dbReference type="EMBL" id="UZAD01013649">
    <property type="protein sequence ID" value="VDN95595.1"/>
    <property type="molecule type" value="Genomic_DNA"/>
</dbReference>
<keyword evidence="6 7" id="KW-0326">Glycosidase</keyword>
<evidence type="ECO:0000256" key="7">
    <source>
        <dbReference type="RuleBase" id="RU361180"/>
    </source>
</evidence>
<dbReference type="InterPro" id="IPR001661">
    <property type="entry name" value="Glyco_hydro_37"/>
</dbReference>
<dbReference type="PRINTS" id="PR00744">
    <property type="entry name" value="GLHYDRLASE37"/>
</dbReference>
<feature type="transmembrane region" description="Helical" evidence="8">
    <location>
        <begin position="668"/>
        <end position="686"/>
    </location>
</feature>
<sequence>MSHQMYLILFLISYIILLQQLFIANSAYNEKKLFCDKYCIVKRIKRRANNITKNDTITLTTTNIFPDQFKIFETTINADDNDTIISTDSEFEIPQFACDRNHSDAAEIYCQGDILHVVMMLGLYKDSKTFVDKPLKKDPNEVIANFQQRFTKAITEDDRENVKQFIEDNFGAEGEELNECELSDWKEEPERLLTIENNALRKFALQINYIWKDLCRTVKKEVKEQPQRHSLIYVPNEFIVPGGRFQQPQRHSLIYVPNEFIVPGGRFREYYYWDGYWIIKGLLASGMQNTTRRMIENFAYLINTFGFIPNGGRIYYLRRSQPPLFIPMVYEYYAATKNDDFLASVIETMEKELFFWKTRRTVIIEKNGRNYTVFRYRADSNVPRPESYREDYVTTEHVLPSKKRALWRDIASAAESGWDFSSRWFADQKTMETCETSNIAPVDLNAFMCWNMAILSHIHGHLGNLTRRNELNKERSMFIDTFTDVFYDKTEKAWYDVNIRTGKRNYEAYPSIAIPLFAECYRRLDTRMMTDVLNTLQRSGLLNFPFGIPVSLINGTNQQWDFPNGWANVNHMIIEGLRRSNYYRMQQKAFDIAQKWINLNYQAYLKDGKMWEKYDVTKPYAHKAEGGEYEIQDGFGWTNGVALDLLVTYGKLLTFKDEMKDKTASSTITISLSSVLLLTLLLLLLAKDDVIWLSYI</sequence>
<dbReference type="PANTHER" id="PTHR23403:SF1">
    <property type="entry name" value="TREHALASE"/>
    <property type="match status" value="1"/>
</dbReference>
<reference evidence="10 11" key="2">
    <citation type="submission" date="2018-11" db="EMBL/GenBank/DDBJ databases">
        <authorList>
            <consortium name="Pathogen Informatics"/>
        </authorList>
    </citation>
    <scope>NUCLEOTIDE SEQUENCE [LARGE SCALE GENOMIC DNA]</scope>
</reference>
<dbReference type="Proteomes" id="UP000278627">
    <property type="component" value="Unassembled WGS sequence"/>
</dbReference>
<dbReference type="WBParaSite" id="BPAG_0001448201-mRNA-1">
    <property type="protein sequence ID" value="BPAG_0001448201-mRNA-1"/>
    <property type="gene ID" value="BPAG_0001448201"/>
</dbReference>
<keyword evidence="11" id="KW-1185">Reference proteome</keyword>
<dbReference type="InterPro" id="IPR018232">
    <property type="entry name" value="Glyco_hydro_37_CS"/>
</dbReference>
<dbReference type="Pfam" id="PF01204">
    <property type="entry name" value="Trehalase"/>
    <property type="match status" value="2"/>
</dbReference>
<keyword evidence="9" id="KW-0732">Signal</keyword>
<evidence type="ECO:0000256" key="4">
    <source>
        <dbReference type="ARBA" id="ARBA00019905"/>
    </source>
</evidence>
<dbReference type="SUPFAM" id="SSF48208">
    <property type="entry name" value="Six-hairpin glycosidases"/>
    <property type="match status" value="2"/>
</dbReference>
<proteinExistence type="inferred from homology"/>
<comment type="catalytic activity">
    <reaction evidence="1 7">
        <text>alpha,alpha-trehalose + H2O = alpha-D-glucose + beta-D-glucose</text>
        <dbReference type="Rhea" id="RHEA:32675"/>
        <dbReference type="ChEBI" id="CHEBI:15377"/>
        <dbReference type="ChEBI" id="CHEBI:15903"/>
        <dbReference type="ChEBI" id="CHEBI:16551"/>
        <dbReference type="ChEBI" id="CHEBI:17925"/>
        <dbReference type="EC" id="3.2.1.28"/>
    </reaction>
</comment>
<feature type="signal peptide" evidence="9">
    <location>
        <begin position="1"/>
        <end position="26"/>
    </location>
</feature>
<evidence type="ECO:0000256" key="8">
    <source>
        <dbReference type="SAM" id="Phobius"/>
    </source>
</evidence>
<evidence type="ECO:0000313" key="11">
    <source>
        <dbReference type="Proteomes" id="UP000278627"/>
    </source>
</evidence>
<evidence type="ECO:0000256" key="1">
    <source>
        <dbReference type="ARBA" id="ARBA00001576"/>
    </source>
</evidence>
<dbReference type="STRING" id="6280.A0A0N4TZL2"/>
<evidence type="ECO:0000256" key="5">
    <source>
        <dbReference type="ARBA" id="ARBA00022801"/>
    </source>
</evidence>
<evidence type="ECO:0000256" key="6">
    <source>
        <dbReference type="ARBA" id="ARBA00023295"/>
    </source>
</evidence>
<feature type="chain" id="PRO_5043122396" description="Trehalase" evidence="9">
    <location>
        <begin position="27"/>
        <end position="696"/>
    </location>
</feature>
<dbReference type="InterPro" id="IPR008928">
    <property type="entry name" value="6-hairpin_glycosidase_sf"/>
</dbReference>
<dbReference type="EC" id="3.2.1.28" evidence="3 7"/>